<dbReference type="PROSITE" id="PS00092">
    <property type="entry name" value="N6_MTASE"/>
    <property type="match status" value="1"/>
</dbReference>
<proteinExistence type="inferred from homology"/>
<protein>
    <recommendedName>
        <fullName evidence="5">DNA methylase N-4/N-6 domain-containing protein</fullName>
    </recommendedName>
</protein>
<dbReference type="InterPro" id="IPR002052">
    <property type="entry name" value="DNA_methylase_N6_adenine_CS"/>
</dbReference>
<dbReference type="InterPro" id="IPR002295">
    <property type="entry name" value="N4/N6-MTase_EcoPI_Mod-like"/>
</dbReference>
<dbReference type="Gene3D" id="3.40.50.150">
    <property type="entry name" value="Vaccinia Virus protein VP39"/>
    <property type="match status" value="1"/>
</dbReference>
<evidence type="ECO:0000259" key="5">
    <source>
        <dbReference type="Pfam" id="PF01555"/>
    </source>
</evidence>
<evidence type="ECO:0000256" key="4">
    <source>
        <dbReference type="ARBA" id="ARBA00022691"/>
    </source>
</evidence>
<sequence length="1021" mass="120998">MVSNDKKDQSFKRLKDKLAELFQLDQADLDFGIYRIMNAKRDEINQFLDKDLLPQVKEAFAEYSSKDKLQLQKELNQKIINIKELGMDPESSPVVKELRSRINEMPDISAMENEVYSHLYSFFNRYYDNGDFISLRRYKEGVYAIPYEGEEVKLHWANHDQYYIKTTEYFHDYTFKILDGRRVHFKIIEADTEKDNVKAEKGKERRFMLHKNNSIIEDNDELIIRFEYTAPAESKKQEEINQAIISEILNNDNLNIYWKEALGKIDYTSKNKSVIEKHLECYTKRNTFDYFIHKDLGKFLMRELDFYIKNEIMHLDDIDKEESIPRVEQYLAKIKVVKKIAHKIIYFLSQIEDFQKKLWLKKKFVIETNYCVTLDRVPEELYHEIAANDAQREEWVRLFAIDEIKPDLVNFGYSERLTVEFIRSNPFLLIDTKFYNSKFVQKLISSFSNIEENTNGLLIRSENFQALNMLQSNYKDNVGCIYIDPPYNTGTDGFIYKDTYQDSTWLQMIKERIMSSVNLLSSDGAFFMSIDDNESSKVQLLLSDIFGIDNFIAQLVWKKKYTGGKHAKYYAYMHEYILCFSKKMQDLIGFKIARPEKEKQKFIYEDKYIKERGKYYIRPLKSNLEERLTLVYPIKLPDGKEIKTQWIVSQDTYNNLLNEERIEHRKKKNGEYQVYKKYYENDDEGKIKIPSIIDHTNNNEAKLELKQLFNVKEGRDNVFYTVKPVALISHLIKPLMSRKKCVLDYFAGSGTTAHSVIKLNREEGDKRKYILIEMGEYFDTVLVPRIKKVIYSKDWKDGKPVSREGISHMFKYIKLESYEDTLMNLLLKRTGTQQKMLDLESAKDLRESYMLKYMLDTETKGSPSLLDIDQFDDPFNYKLLVGSASVGETKAVNVDLVETFNWLLGLKVKHIDYIEGFCVVEGSNPKDEKVLIIWRKIRELSEHDQNKINAQRAEANIKLEEFFKKQHYNTLDMEFDIIYVNGDNNLMNLPMEPEIEGQEPRYKVRLIEEEFKRLMFEVKDL</sequence>
<evidence type="ECO:0000313" key="7">
    <source>
        <dbReference type="Proteomes" id="UP000178943"/>
    </source>
</evidence>
<name>A0A1F5VWK2_9BACT</name>
<dbReference type="PRINTS" id="PR00506">
    <property type="entry name" value="D21N6MTFRASE"/>
</dbReference>
<reference evidence="6 7" key="1">
    <citation type="journal article" date="2016" name="Nat. Commun.">
        <title>Thousands of microbial genomes shed light on interconnected biogeochemical processes in an aquifer system.</title>
        <authorList>
            <person name="Anantharaman K."/>
            <person name="Brown C.T."/>
            <person name="Hug L.A."/>
            <person name="Sharon I."/>
            <person name="Castelle C.J."/>
            <person name="Probst A.J."/>
            <person name="Thomas B.C."/>
            <person name="Singh A."/>
            <person name="Wilkins M.J."/>
            <person name="Karaoz U."/>
            <person name="Brodie E.L."/>
            <person name="Williams K.H."/>
            <person name="Hubbard S.S."/>
            <person name="Banfield J.F."/>
        </authorList>
    </citation>
    <scope>NUCLEOTIDE SEQUENCE [LARGE SCALE GENOMIC DNA]</scope>
</reference>
<organism evidence="6 7">
    <name type="scientific">Candidatus Fischerbacteria bacterium RBG_13_37_8</name>
    <dbReference type="NCBI Taxonomy" id="1817863"/>
    <lineage>
        <taxon>Bacteria</taxon>
        <taxon>Candidatus Fischeribacteriota</taxon>
    </lineage>
</organism>
<evidence type="ECO:0000256" key="1">
    <source>
        <dbReference type="ARBA" id="ARBA00006594"/>
    </source>
</evidence>
<dbReference type="Proteomes" id="UP000178943">
    <property type="component" value="Unassembled WGS sequence"/>
</dbReference>
<dbReference type="SUPFAM" id="SSF53335">
    <property type="entry name" value="S-adenosyl-L-methionine-dependent methyltransferases"/>
    <property type="match status" value="1"/>
</dbReference>
<dbReference type="AlphaFoldDB" id="A0A1F5VWK2"/>
<dbReference type="EMBL" id="MFGW01000042">
    <property type="protein sequence ID" value="OGF67695.1"/>
    <property type="molecule type" value="Genomic_DNA"/>
</dbReference>
<keyword evidence="3" id="KW-0808">Transferase</keyword>
<dbReference type="GO" id="GO:0003677">
    <property type="term" value="F:DNA binding"/>
    <property type="evidence" value="ECO:0007669"/>
    <property type="project" value="InterPro"/>
</dbReference>
<evidence type="ECO:0000256" key="2">
    <source>
        <dbReference type="ARBA" id="ARBA00022603"/>
    </source>
</evidence>
<comment type="similarity">
    <text evidence="1">Belongs to the N(4)/N(6)-methyltransferase family.</text>
</comment>
<dbReference type="STRING" id="1817863.A2Y62_11265"/>
<dbReference type="Pfam" id="PF01555">
    <property type="entry name" value="N6_N4_Mtase"/>
    <property type="match status" value="1"/>
</dbReference>
<dbReference type="InterPro" id="IPR029063">
    <property type="entry name" value="SAM-dependent_MTases_sf"/>
</dbReference>
<dbReference type="GO" id="GO:0032259">
    <property type="term" value="P:methylation"/>
    <property type="evidence" value="ECO:0007669"/>
    <property type="project" value="UniProtKB-KW"/>
</dbReference>
<feature type="domain" description="DNA methylase N-4/N-6" evidence="5">
    <location>
        <begin position="480"/>
        <end position="777"/>
    </location>
</feature>
<evidence type="ECO:0000256" key="3">
    <source>
        <dbReference type="ARBA" id="ARBA00022679"/>
    </source>
</evidence>
<evidence type="ECO:0000313" key="6">
    <source>
        <dbReference type="EMBL" id="OGF67695.1"/>
    </source>
</evidence>
<gene>
    <name evidence="6" type="ORF">A2Y62_11265</name>
</gene>
<keyword evidence="2" id="KW-0489">Methyltransferase</keyword>
<dbReference type="GO" id="GO:0008170">
    <property type="term" value="F:N-methyltransferase activity"/>
    <property type="evidence" value="ECO:0007669"/>
    <property type="project" value="InterPro"/>
</dbReference>
<comment type="caution">
    <text evidence="6">The sequence shown here is derived from an EMBL/GenBank/DDBJ whole genome shotgun (WGS) entry which is preliminary data.</text>
</comment>
<dbReference type="InterPro" id="IPR002941">
    <property type="entry name" value="DNA_methylase_N4/N6"/>
</dbReference>
<keyword evidence="4" id="KW-0949">S-adenosyl-L-methionine</keyword>
<accession>A0A1F5VWK2</accession>